<sequence>MKFSLFFFANGSDAGEQYRLLLEAARFADRAGFTAVWTPERHFHDFGAPFPNPAVTGAAVASVTRRIDVRAGSVVLPLHEPLRVAEEWAVVDQLSGGRAGLAVASGWNPHDFTLAPDAFAERRAALRDGLREVRELWAGRTVSRRAPDGTRHEVRTHPRPVRGALPTWITAAGSGDTFAWAGEQGYGVLTHLLGQDWQTLEDNLVRYGDALVDAGHGPDEERVGVMLHTFVGADRDSAVATARGPMTAYMRSSMTLFGLDAAEPAGEPVSEEAVEELIAHRYAEYAATRCLIGSVDSCVPLVAALADLGVDEIACLIDFGVGTDEVLASLAHLDRLRERCADL</sequence>
<evidence type="ECO:0000313" key="2">
    <source>
        <dbReference type="EMBL" id="MBB5108888.1"/>
    </source>
</evidence>
<dbReference type="KEGG" id="sspb:CP982_00995"/>
<dbReference type="GO" id="GO:0004497">
    <property type="term" value="F:monooxygenase activity"/>
    <property type="evidence" value="ECO:0007669"/>
    <property type="project" value="UniProtKB-KW"/>
</dbReference>
<evidence type="ECO:0000259" key="1">
    <source>
        <dbReference type="Pfam" id="PF00296"/>
    </source>
</evidence>
<evidence type="ECO:0000313" key="5">
    <source>
        <dbReference type="Proteomes" id="UP000549009"/>
    </source>
</evidence>
<dbReference type="SUPFAM" id="SSF51679">
    <property type="entry name" value="Bacterial luciferase-like"/>
    <property type="match status" value="1"/>
</dbReference>
<dbReference type="EMBL" id="CP023690">
    <property type="protein sequence ID" value="QEV57479.1"/>
    <property type="molecule type" value="Genomic_DNA"/>
</dbReference>
<organism evidence="3 4">
    <name type="scientific">Streptomyces spectabilis</name>
    <dbReference type="NCBI Taxonomy" id="68270"/>
    <lineage>
        <taxon>Bacteria</taxon>
        <taxon>Bacillati</taxon>
        <taxon>Actinomycetota</taxon>
        <taxon>Actinomycetes</taxon>
        <taxon>Kitasatosporales</taxon>
        <taxon>Streptomycetaceae</taxon>
        <taxon>Streptomyces</taxon>
    </lineage>
</organism>
<dbReference type="GO" id="GO:0016705">
    <property type="term" value="F:oxidoreductase activity, acting on paired donors, with incorporation or reduction of molecular oxygen"/>
    <property type="evidence" value="ECO:0007669"/>
    <property type="project" value="InterPro"/>
</dbReference>
<dbReference type="InterPro" id="IPR011251">
    <property type="entry name" value="Luciferase-like_dom"/>
</dbReference>
<dbReference type="Pfam" id="PF00296">
    <property type="entry name" value="Bac_luciferase"/>
    <property type="match status" value="1"/>
</dbReference>
<reference evidence="2 5" key="2">
    <citation type="submission" date="2020-08" db="EMBL/GenBank/DDBJ databases">
        <title>Genomic Encyclopedia of Type Strains, Phase III (KMG-III): the genomes of soil and plant-associated and newly described type strains.</title>
        <authorList>
            <person name="Whitman W."/>
        </authorList>
    </citation>
    <scope>NUCLEOTIDE SEQUENCE [LARGE SCALE GENOMIC DNA]</scope>
    <source>
        <strain evidence="2 5">CECT 3146</strain>
    </source>
</reference>
<evidence type="ECO:0000313" key="4">
    <source>
        <dbReference type="Proteomes" id="UP000326505"/>
    </source>
</evidence>
<keyword evidence="2" id="KW-0560">Oxidoreductase</keyword>
<dbReference type="RefSeq" id="WP_150508693.1">
    <property type="nucleotide sequence ID" value="NZ_BMSQ01000017.1"/>
</dbReference>
<dbReference type="EMBL" id="JACHJD010000021">
    <property type="protein sequence ID" value="MBB5108888.1"/>
    <property type="molecule type" value="Genomic_DNA"/>
</dbReference>
<keyword evidence="2" id="KW-0503">Monooxygenase</keyword>
<reference evidence="3 4" key="1">
    <citation type="submission" date="2017-09" db="EMBL/GenBank/DDBJ databases">
        <authorList>
            <person name="Lee N."/>
            <person name="Cho B.-K."/>
        </authorList>
    </citation>
    <scope>NUCLEOTIDE SEQUENCE [LARGE SCALE GENOMIC DNA]</scope>
    <source>
        <strain evidence="3 4">ATCC 27465</strain>
    </source>
</reference>
<name>A0A5P2X2G6_STRST</name>
<dbReference type="NCBIfam" id="TIGR04020">
    <property type="entry name" value="seco_metab_LLM"/>
    <property type="match status" value="1"/>
</dbReference>
<dbReference type="AlphaFoldDB" id="A0A5P2X2G6"/>
<protein>
    <submittedName>
        <fullName evidence="3">LLM class flavin-dependent oxidoreductase</fullName>
    </submittedName>
    <submittedName>
        <fullName evidence="2">Natural product biosynthesis luciferase-like monooxygenase protein</fullName>
    </submittedName>
</protein>
<feature type="domain" description="Luciferase-like" evidence="1">
    <location>
        <begin position="3"/>
        <end position="312"/>
    </location>
</feature>
<dbReference type="Gene3D" id="3.20.20.30">
    <property type="entry name" value="Luciferase-like domain"/>
    <property type="match status" value="1"/>
</dbReference>
<proteinExistence type="predicted"/>
<dbReference type="InterPro" id="IPR050766">
    <property type="entry name" value="Bact_Lucif_Oxidored"/>
</dbReference>
<dbReference type="Proteomes" id="UP000549009">
    <property type="component" value="Unassembled WGS sequence"/>
</dbReference>
<keyword evidence="5" id="KW-1185">Reference proteome</keyword>
<dbReference type="PANTHER" id="PTHR30137:SF6">
    <property type="entry name" value="LUCIFERASE-LIKE MONOOXYGENASE"/>
    <property type="match status" value="1"/>
</dbReference>
<dbReference type="InterPro" id="IPR036661">
    <property type="entry name" value="Luciferase-like_sf"/>
</dbReference>
<evidence type="ECO:0000313" key="3">
    <source>
        <dbReference type="EMBL" id="QEV57479.1"/>
    </source>
</evidence>
<dbReference type="GO" id="GO:0005829">
    <property type="term" value="C:cytosol"/>
    <property type="evidence" value="ECO:0007669"/>
    <property type="project" value="TreeGrafter"/>
</dbReference>
<dbReference type="PANTHER" id="PTHR30137">
    <property type="entry name" value="LUCIFERASE-LIKE MONOOXYGENASE"/>
    <property type="match status" value="1"/>
</dbReference>
<accession>A0A5P2X2G6</accession>
<dbReference type="InterPro" id="IPR024011">
    <property type="entry name" value="Biosynth_lucif-like_mOase_dom"/>
</dbReference>
<dbReference type="Proteomes" id="UP000326505">
    <property type="component" value="Chromosome"/>
</dbReference>
<dbReference type="OrthoDB" id="5478077at2"/>
<gene>
    <name evidence="3" type="ORF">CP982_00995</name>
    <name evidence="2" type="ORF">FHS40_008014</name>
</gene>